<sequence length="114" mass="12805">MIRLRPSTSNSTNSTSFIPSHPDRQASLEADEKALLRSAAVIGLLAIMIAIWIAVKVYKSRNTRSRVRRYDILSTKQLSPDLMLDSEDSDDELFGTDALNDVSRRLVPNNQETK</sequence>
<keyword evidence="4" id="KW-1185">Reference proteome</keyword>
<dbReference type="EMBL" id="JBGFUD010001763">
    <property type="protein sequence ID" value="MFH4976725.1"/>
    <property type="molecule type" value="Genomic_DNA"/>
</dbReference>
<gene>
    <name evidence="3" type="ORF">AB6A40_003434</name>
</gene>
<feature type="transmembrane region" description="Helical" evidence="2">
    <location>
        <begin position="34"/>
        <end position="58"/>
    </location>
</feature>
<proteinExistence type="predicted"/>
<reference evidence="3 4" key="1">
    <citation type="submission" date="2024-08" db="EMBL/GenBank/DDBJ databases">
        <title>Gnathostoma spinigerum genome.</title>
        <authorList>
            <person name="Gonzalez-Bertolin B."/>
            <person name="Monzon S."/>
            <person name="Zaballos A."/>
            <person name="Jimenez P."/>
            <person name="Dekumyoy P."/>
            <person name="Varona S."/>
            <person name="Cuesta I."/>
            <person name="Sumanam S."/>
            <person name="Adisakwattana P."/>
            <person name="Gasser R.B."/>
            <person name="Hernandez-Gonzalez A."/>
            <person name="Young N.D."/>
            <person name="Perteguer M.J."/>
        </authorList>
    </citation>
    <scope>NUCLEOTIDE SEQUENCE [LARGE SCALE GENOMIC DNA]</scope>
    <source>
        <strain evidence="3">AL3</strain>
        <tissue evidence="3">Liver</tissue>
    </source>
</reference>
<name>A0ABD6EKC9_9BILA</name>
<keyword evidence="2" id="KW-0472">Membrane</keyword>
<feature type="region of interest" description="Disordered" evidence="1">
    <location>
        <begin position="1"/>
        <end position="24"/>
    </location>
</feature>
<evidence type="ECO:0000313" key="4">
    <source>
        <dbReference type="Proteomes" id="UP001608902"/>
    </source>
</evidence>
<protein>
    <submittedName>
        <fullName evidence="3">Uncharacterized protein</fullName>
    </submittedName>
</protein>
<comment type="caution">
    <text evidence="3">The sequence shown here is derived from an EMBL/GenBank/DDBJ whole genome shotgun (WGS) entry which is preliminary data.</text>
</comment>
<keyword evidence="2" id="KW-0812">Transmembrane</keyword>
<organism evidence="3 4">
    <name type="scientific">Gnathostoma spinigerum</name>
    <dbReference type="NCBI Taxonomy" id="75299"/>
    <lineage>
        <taxon>Eukaryota</taxon>
        <taxon>Metazoa</taxon>
        <taxon>Ecdysozoa</taxon>
        <taxon>Nematoda</taxon>
        <taxon>Chromadorea</taxon>
        <taxon>Rhabditida</taxon>
        <taxon>Spirurina</taxon>
        <taxon>Gnathostomatomorpha</taxon>
        <taxon>Gnathostomatoidea</taxon>
        <taxon>Gnathostomatidae</taxon>
        <taxon>Gnathostoma</taxon>
    </lineage>
</organism>
<dbReference type="Proteomes" id="UP001608902">
    <property type="component" value="Unassembled WGS sequence"/>
</dbReference>
<accession>A0ABD6EKC9</accession>
<evidence type="ECO:0000256" key="1">
    <source>
        <dbReference type="SAM" id="MobiDB-lite"/>
    </source>
</evidence>
<evidence type="ECO:0000256" key="2">
    <source>
        <dbReference type="SAM" id="Phobius"/>
    </source>
</evidence>
<dbReference type="AlphaFoldDB" id="A0ABD6EKC9"/>
<feature type="compositionally biased region" description="Low complexity" evidence="1">
    <location>
        <begin position="7"/>
        <end position="16"/>
    </location>
</feature>
<keyword evidence="2" id="KW-1133">Transmembrane helix</keyword>
<evidence type="ECO:0000313" key="3">
    <source>
        <dbReference type="EMBL" id="MFH4976725.1"/>
    </source>
</evidence>